<evidence type="ECO:0000256" key="1">
    <source>
        <dbReference type="SAM" id="MobiDB-lite"/>
    </source>
</evidence>
<dbReference type="KEGG" id="pda:120105069"/>
<keyword evidence="2" id="KW-0732">Signal</keyword>
<dbReference type="OrthoDB" id="1903945at2759"/>
<proteinExistence type="predicted"/>
<dbReference type="RefSeq" id="XP_038973087.1">
    <property type="nucleotide sequence ID" value="XM_039117159.1"/>
</dbReference>
<reference evidence="4" key="2">
    <citation type="submission" date="2025-08" db="UniProtKB">
        <authorList>
            <consortium name="RefSeq"/>
        </authorList>
    </citation>
    <scope>IDENTIFICATION</scope>
    <source>
        <tissue evidence="4">Young leaves</tissue>
    </source>
</reference>
<feature type="signal peptide" evidence="2">
    <location>
        <begin position="1"/>
        <end position="22"/>
    </location>
</feature>
<dbReference type="PANTHER" id="PTHR33743">
    <property type="entry name" value="PROTEIN GOLVEN 6-RELATED"/>
    <property type="match status" value="1"/>
</dbReference>
<reference evidence="3" key="1">
    <citation type="journal article" date="2019" name="Nat. Commun.">
        <title>Genome-wide association mapping of date palm fruit traits.</title>
        <authorList>
            <person name="Hazzouri K.M."/>
            <person name="Gros-Balthazard M."/>
            <person name="Flowers J.M."/>
            <person name="Copetti D."/>
            <person name="Lemansour A."/>
            <person name="Lebrun M."/>
            <person name="Masmoudi K."/>
            <person name="Ferrand S."/>
            <person name="Dhar M.I."/>
            <person name="Fresquez Z.A."/>
            <person name="Rosas U."/>
            <person name="Zhang J."/>
            <person name="Talag J."/>
            <person name="Lee S."/>
            <person name="Kudrna D."/>
            <person name="Powell R.F."/>
            <person name="Leitch I.J."/>
            <person name="Krueger R.R."/>
            <person name="Wing R.A."/>
            <person name="Amiri K.M.A."/>
            <person name="Purugganan M.D."/>
        </authorList>
    </citation>
    <scope>NUCLEOTIDE SEQUENCE [LARGE SCALE GENOMIC DNA]</scope>
    <source>
        <strain evidence="3">cv. Khalas</strain>
    </source>
</reference>
<dbReference type="GeneID" id="120105069"/>
<name>A0A8B8ZIG4_PHODC</name>
<dbReference type="PANTHER" id="PTHR33743:SF19">
    <property type="entry name" value="PROTEIN GOLVEN 6"/>
    <property type="match status" value="1"/>
</dbReference>
<sequence length="143" mass="15511">MKPVTPVVSLLLLLLLATTTQGIRLDEESLAALYNNIHEKESSMGGESIVAGVSPCGINGHCSGRSRKLMNKTMTTVKNERSEETVFDAPQNHHHSKLEAIGSSGENLPVEPPVSKQPQTYPDILDIAGMDYSPAKRKPPIHN</sequence>
<dbReference type="InterPro" id="IPR049306">
    <property type="entry name" value="GLV1-2"/>
</dbReference>
<feature type="chain" id="PRO_5034480428" evidence="2">
    <location>
        <begin position="23"/>
        <end position="143"/>
    </location>
</feature>
<evidence type="ECO:0000313" key="4">
    <source>
        <dbReference type="RefSeq" id="XP_038973087.1"/>
    </source>
</evidence>
<accession>A0A8B8ZIG4</accession>
<dbReference type="Proteomes" id="UP000228380">
    <property type="component" value="Chromosome 1"/>
</dbReference>
<organism evidence="3 4">
    <name type="scientific">Phoenix dactylifera</name>
    <name type="common">Date palm</name>
    <dbReference type="NCBI Taxonomy" id="42345"/>
    <lineage>
        <taxon>Eukaryota</taxon>
        <taxon>Viridiplantae</taxon>
        <taxon>Streptophyta</taxon>
        <taxon>Embryophyta</taxon>
        <taxon>Tracheophyta</taxon>
        <taxon>Spermatophyta</taxon>
        <taxon>Magnoliopsida</taxon>
        <taxon>Liliopsida</taxon>
        <taxon>Arecaceae</taxon>
        <taxon>Coryphoideae</taxon>
        <taxon>Phoeniceae</taxon>
        <taxon>Phoenix</taxon>
    </lineage>
</organism>
<protein>
    <submittedName>
        <fullName evidence="4">Uncharacterized protein LOC120105069</fullName>
    </submittedName>
</protein>
<gene>
    <name evidence="4" type="primary">LOC120105069</name>
</gene>
<keyword evidence="3" id="KW-1185">Reference proteome</keyword>
<feature type="region of interest" description="Disordered" evidence="1">
    <location>
        <begin position="102"/>
        <end position="121"/>
    </location>
</feature>
<dbReference type="Pfam" id="PF21529">
    <property type="entry name" value="GLV1-2"/>
    <property type="match status" value="1"/>
</dbReference>
<evidence type="ECO:0000256" key="2">
    <source>
        <dbReference type="SAM" id="SignalP"/>
    </source>
</evidence>
<evidence type="ECO:0000313" key="3">
    <source>
        <dbReference type="Proteomes" id="UP000228380"/>
    </source>
</evidence>
<dbReference type="AlphaFoldDB" id="A0A8B8ZIG4"/>